<evidence type="ECO:0000256" key="4">
    <source>
        <dbReference type="ARBA" id="ARBA00022475"/>
    </source>
</evidence>
<comment type="similarity">
    <text evidence="2">Belongs to the autoinducer-2 exporter (AI-2E) (TC 2.A.86) family.</text>
</comment>
<feature type="transmembrane region" description="Helical" evidence="8">
    <location>
        <begin position="36"/>
        <end position="56"/>
    </location>
</feature>
<protein>
    <submittedName>
        <fullName evidence="9">AI-2 transport protein TqsA</fullName>
    </submittedName>
</protein>
<feature type="transmembrane region" description="Helical" evidence="8">
    <location>
        <begin position="150"/>
        <end position="177"/>
    </location>
</feature>
<feature type="transmembrane region" description="Helical" evidence="8">
    <location>
        <begin position="232"/>
        <end position="261"/>
    </location>
</feature>
<reference evidence="9 10" key="1">
    <citation type="journal article" date="2018" name="bioRxiv">
        <title>Evidence of independent acquisition and adaption of ultra-small bacteria to human hosts across the highly diverse yet reduced genomes of the phylum Saccharibacteria.</title>
        <authorList>
            <person name="McLean J.S."/>
            <person name="Bor B."/>
            <person name="To T.T."/>
            <person name="Liu Q."/>
            <person name="Kearns K.A."/>
            <person name="Solden L.M."/>
            <person name="Wrighton K.C."/>
            <person name="He X."/>
            <person name="Shi W."/>
        </authorList>
    </citation>
    <scope>NUCLEOTIDE SEQUENCE [LARGE SCALE GENOMIC DNA]</scope>
    <source>
        <strain evidence="9 10">TM7_KMM_G3_1_HOT_351</strain>
    </source>
</reference>
<evidence type="ECO:0000256" key="7">
    <source>
        <dbReference type="ARBA" id="ARBA00023136"/>
    </source>
</evidence>
<keyword evidence="10" id="KW-1185">Reference proteome</keyword>
<feature type="transmembrane region" description="Helical" evidence="8">
    <location>
        <begin position="268"/>
        <end position="295"/>
    </location>
</feature>
<feature type="transmembrane region" description="Helical" evidence="8">
    <location>
        <begin position="68"/>
        <end position="93"/>
    </location>
</feature>
<dbReference type="EMBL" id="PRLL01000007">
    <property type="protein sequence ID" value="RYC73606.1"/>
    <property type="molecule type" value="Genomic_DNA"/>
</dbReference>
<keyword evidence="5 8" id="KW-0812">Transmembrane</keyword>
<evidence type="ECO:0000256" key="5">
    <source>
        <dbReference type="ARBA" id="ARBA00022692"/>
    </source>
</evidence>
<keyword evidence="7 8" id="KW-0472">Membrane</keyword>
<evidence type="ECO:0000256" key="1">
    <source>
        <dbReference type="ARBA" id="ARBA00004651"/>
    </source>
</evidence>
<dbReference type="PANTHER" id="PTHR21716:SF53">
    <property type="entry name" value="PERMEASE PERM-RELATED"/>
    <property type="match status" value="1"/>
</dbReference>
<dbReference type="PANTHER" id="PTHR21716">
    <property type="entry name" value="TRANSMEMBRANE PROTEIN"/>
    <property type="match status" value="1"/>
</dbReference>
<evidence type="ECO:0000256" key="3">
    <source>
        <dbReference type="ARBA" id="ARBA00022448"/>
    </source>
</evidence>
<comment type="caution">
    <text evidence="9">The sequence shown here is derived from an EMBL/GenBank/DDBJ whole genome shotgun (WGS) entry which is preliminary data.</text>
</comment>
<evidence type="ECO:0000256" key="8">
    <source>
        <dbReference type="SAM" id="Phobius"/>
    </source>
</evidence>
<dbReference type="Proteomes" id="UP001191004">
    <property type="component" value="Unassembled WGS sequence"/>
</dbReference>
<gene>
    <name evidence="9" type="primary">tqsA</name>
    <name evidence="9" type="ORF">G3KMM_00300</name>
</gene>
<feature type="transmembrane region" description="Helical" evidence="8">
    <location>
        <begin position="315"/>
        <end position="340"/>
    </location>
</feature>
<evidence type="ECO:0000313" key="10">
    <source>
        <dbReference type="Proteomes" id="UP001191004"/>
    </source>
</evidence>
<reference evidence="9 10" key="2">
    <citation type="journal article" date="2020" name="Cell Rep.">
        <title>Acquisition and Adaptation of Ultra-small Parasitic Reduced Genome Bacteria to Mammalian Hosts.</title>
        <authorList>
            <person name="McLean J.S."/>
            <person name="Bor B."/>
            <person name="Kerns K.A."/>
            <person name="Liu Q."/>
            <person name="To T.T."/>
            <person name="Solden L."/>
            <person name="Hendrickson E.L."/>
            <person name="Wrighton K."/>
            <person name="Shi W."/>
            <person name="He X."/>
        </authorList>
    </citation>
    <scope>NUCLEOTIDE SEQUENCE [LARGE SCALE GENOMIC DNA]</scope>
    <source>
        <strain evidence="9 10">TM7_KMM_G3_1_HOT_351</strain>
    </source>
</reference>
<keyword evidence="4" id="KW-1003">Cell membrane</keyword>
<evidence type="ECO:0000313" key="9">
    <source>
        <dbReference type="EMBL" id="RYC73606.1"/>
    </source>
</evidence>
<name>A0ABY0FJZ6_9BACT</name>
<evidence type="ECO:0000256" key="2">
    <source>
        <dbReference type="ARBA" id="ARBA00009773"/>
    </source>
</evidence>
<evidence type="ECO:0000256" key="6">
    <source>
        <dbReference type="ARBA" id="ARBA00022989"/>
    </source>
</evidence>
<dbReference type="Pfam" id="PF01594">
    <property type="entry name" value="AI-2E_transport"/>
    <property type="match status" value="1"/>
</dbReference>
<dbReference type="InterPro" id="IPR002549">
    <property type="entry name" value="AI-2E-like"/>
</dbReference>
<proteinExistence type="inferred from homology"/>
<keyword evidence="6 8" id="KW-1133">Transmembrane helix</keyword>
<comment type="subcellular location">
    <subcellularLocation>
        <location evidence="1">Cell membrane</location>
        <topology evidence="1">Multi-pass membrane protein</topology>
    </subcellularLocation>
</comment>
<keyword evidence="3" id="KW-0813">Transport</keyword>
<accession>A0ABY0FJZ6</accession>
<feature type="transmembrane region" description="Helical" evidence="8">
    <location>
        <begin position="12"/>
        <end position="30"/>
    </location>
</feature>
<sequence length="362" mass="39389">MSRTIEVDTKTFIRFWFVIIAFAGLGYLIFKAASGLIIIFISAFLALALRPLAKLIDKIDKKKERPRLTAIIAVLVVVLGFSTIVAVVGPMIVSQVSIFLASAPQKISTVIGEFNLDRIGEYFGIPDLQAQLLVALRNFSNTLLNNLSGIAISSVGTIGTILTNIILTIVLTILFMLEGPTLVENFWRTISSSRNAQATRVWHRVTSKLSTVVAKYVSAQVLIALLDGTITAISVFILCLIFSVSGGIAIPLGLISFLFYLIPMFGPVIACIINTVLLFVNSPWAAFSFFLFYLIYQQIENNIIAPRVQGKGLGLPPVIILISIIIGMYAFGLIGCLIAIPIAGCIKVIIDEYAAIKKVMDD</sequence>
<organism evidence="9 10">
    <name type="scientific">Candidatus Nanosyncoccus nanoralicus</name>
    <dbReference type="NCBI Taxonomy" id="2171996"/>
    <lineage>
        <taxon>Bacteria</taxon>
        <taxon>Candidatus Saccharimonadota</taxon>
        <taxon>Candidatus Nanosyncoccalia</taxon>
        <taxon>Candidatus Nanosyncoccales</taxon>
        <taxon>Candidatus Nanosyncoccaceae</taxon>
        <taxon>Candidatus Nanosyncoccus</taxon>
    </lineage>
</organism>